<reference evidence="2" key="2">
    <citation type="submission" date="2020-09" db="EMBL/GenBank/DDBJ databases">
        <authorList>
            <person name="Sun Q."/>
            <person name="Ohkuma M."/>
        </authorList>
    </citation>
    <scope>NUCLEOTIDE SEQUENCE</scope>
    <source>
        <strain evidence="2">JCM 4346</strain>
    </source>
</reference>
<name>A0A918FJS6_9ACTN</name>
<comment type="caution">
    <text evidence="2">The sequence shown here is derived from an EMBL/GenBank/DDBJ whole genome shotgun (WGS) entry which is preliminary data.</text>
</comment>
<dbReference type="Proteomes" id="UP000658320">
    <property type="component" value="Unassembled WGS sequence"/>
</dbReference>
<dbReference type="AlphaFoldDB" id="A0A918FJS6"/>
<accession>A0A918FJS6</accession>
<evidence type="ECO:0000313" key="2">
    <source>
        <dbReference type="EMBL" id="GGR43080.1"/>
    </source>
</evidence>
<proteinExistence type="predicted"/>
<reference evidence="2" key="1">
    <citation type="journal article" date="2014" name="Int. J. Syst. Evol. Microbiol.">
        <title>Complete genome sequence of Corynebacterium casei LMG S-19264T (=DSM 44701T), isolated from a smear-ripened cheese.</title>
        <authorList>
            <consortium name="US DOE Joint Genome Institute (JGI-PGF)"/>
            <person name="Walter F."/>
            <person name="Albersmeier A."/>
            <person name="Kalinowski J."/>
            <person name="Ruckert C."/>
        </authorList>
    </citation>
    <scope>NUCLEOTIDE SEQUENCE</scope>
    <source>
        <strain evidence="2">JCM 4346</strain>
    </source>
</reference>
<protein>
    <submittedName>
        <fullName evidence="2">Uncharacterized protein</fullName>
    </submittedName>
</protein>
<evidence type="ECO:0000313" key="3">
    <source>
        <dbReference type="Proteomes" id="UP000658320"/>
    </source>
</evidence>
<sequence>MVIAGISAEWDKSPVEVVHPSNNRQDPWSFGQDPVNAPSGTMGIRQNPVRTSSETRQTSFDRA</sequence>
<keyword evidence="3" id="KW-1185">Reference proteome</keyword>
<gene>
    <name evidence="2" type="ORF">GCM10010251_70110</name>
</gene>
<dbReference type="EMBL" id="BMSX01000020">
    <property type="protein sequence ID" value="GGR43080.1"/>
    <property type="molecule type" value="Genomic_DNA"/>
</dbReference>
<evidence type="ECO:0000256" key="1">
    <source>
        <dbReference type="SAM" id="MobiDB-lite"/>
    </source>
</evidence>
<organism evidence="2 3">
    <name type="scientific">Streptomyces aurantiogriseus</name>
    <dbReference type="NCBI Taxonomy" id="66870"/>
    <lineage>
        <taxon>Bacteria</taxon>
        <taxon>Bacillati</taxon>
        <taxon>Actinomycetota</taxon>
        <taxon>Actinomycetes</taxon>
        <taxon>Kitasatosporales</taxon>
        <taxon>Streptomycetaceae</taxon>
        <taxon>Streptomyces</taxon>
    </lineage>
</organism>
<feature type="region of interest" description="Disordered" evidence="1">
    <location>
        <begin position="15"/>
        <end position="63"/>
    </location>
</feature>
<feature type="compositionally biased region" description="Polar residues" evidence="1">
    <location>
        <begin position="48"/>
        <end position="63"/>
    </location>
</feature>